<dbReference type="GO" id="GO:1990077">
    <property type="term" value="C:primosome complex"/>
    <property type="evidence" value="ECO:0007669"/>
    <property type="project" value="UniProtKB-UniRule"/>
</dbReference>
<name>A0A495JMP7_9ACTN</name>
<dbReference type="EC" id="5.6.2.3" evidence="15 16"/>
<comment type="caution">
    <text evidence="20">The sequence shown here is derived from an EMBL/GenBank/DDBJ whole genome shotgun (WGS) entry which is preliminary data.</text>
</comment>
<dbReference type="RefSeq" id="WP_121157773.1">
    <property type="nucleotide sequence ID" value="NZ_RBKT01000001.1"/>
</dbReference>
<feature type="region of interest" description="Disordered" evidence="17">
    <location>
        <begin position="1"/>
        <end position="32"/>
    </location>
</feature>
<dbReference type="AlphaFoldDB" id="A0A495JMP7"/>
<dbReference type="Pfam" id="PF00772">
    <property type="entry name" value="DnaB"/>
    <property type="match status" value="1"/>
</dbReference>
<dbReference type="Gene3D" id="1.10.860.10">
    <property type="entry name" value="DNAb Helicase, Chain A"/>
    <property type="match status" value="1"/>
</dbReference>
<evidence type="ECO:0000256" key="7">
    <source>
        <dbReference type="ARBA" id="ARBA00022806"/>
    </source>
</evidence>
<evidence type="ECO:0000313" key="21">
    <source>
        <dbReference type="Proteomes" id="UP000277671"/>
    </source>
</evidence>
<dbReference type="PANTHER" id="PTHR30153">
    <property type="entry name" value="REPLICATIVE DNA HELICASE DNAB"/>
    <property type="match status" value="1"/>
</dbReference>
<feature type="domain" description="SF4 helicase" evidence="19">
    <location>
        <begin position="205"/>
        <end position="242"/>
    </location>
</feature>
<dbReference type="CDD" id="cd00984">
    <property type="entry name" value="DnaB_C"/>
    <property type="match status" value="1"/>
</dbReference>
<dbReference type="GO" id="GO:0043139">
    <property type="term" value="F:5'-3' DNA helicase activity"/>
    <property type="evidence" value="ECO:0007669"/>
    <property type="project" value="UniProtKB-EC"/>
</dbReference>
<dbReference type="InterPro" id="IPR004042">
    <property type="entry name" value="Intein_endonuc_central"/>
</dbReference>
<dbReference type="OrthoDB" id="9773982at2"/>
<evidence type="ECO:0000256" key="14">
    <source>
        <dbReference type="ARBA" id="ARBA00048954"/>
    </source>
</evidence>
<evidence type="ECO:0000256" key="4">
    <source>
        <dbReference type="ARBA" id="ARBA00022737"/>
    </source>
</evidence>
<keyword evidence="3 16" id="KW-0235">DNA replication</keyword>
<dbReference type="SUPFAM" id="SSF51294">
    <property type="entry name" value="Hedgehog/intein (Hint) domain"/>
    <property type="match status" value="1"/>
</dbReference>
<evidence type="ECO:0000256" key="2">
    <source>
        <dbReference type="ARBA" id="ARBA00022515"/>
    </source>
</evidence>
<keyword evidence="10" id="KW-0651">Protein splicing</keyword>
<keyword evidence="9 16" id="KW-0067">ATP-binding</keyword>
<protein>
    <recommendedName>
        <fullName evidence="15 16">Replicative DNA helicase</fullName>
        <ecNumber evidence="15 16">5.6.2.3</ecNumber>
    </recommendedName>
</protein>
<accession>A0A495JMP7</accession>
<dbReference type="Pfam" id="PF03796">
    <property type="entry name" value="DnaB_C"/>
    <property type="match status" value="2"/>
</dbReference>
<comment type="similarity">
    <text evidence="1 16">Belongs to the helicase family. DnaB subfamily.</text>
</comment>
<evidence type="ECO:0000256" key="9">
    <source>
        <dbReference type="ARBA" id="ARBA00022840"/>
    </source>
</evidence>
<dbReference type="InterPro" id="IPR007694">
    <property type="entry name" value="DNA_helicase_DnaB-like_C"/>
</dbReference>
<dbReference type="FunFam" id="1.10.860.10:FF:000001">
    <property type="entry name" value="Replicative DNA helicase"/>
    <property type="match status" value="1"/>
</dbReference>
<feature type="region of interest" description="Disordered" evidence="17">
    <location>
        <begin position="731"/>
        <end position="750"/>
    </location>
</feature>
<dbReference type="GO" id="GO:0003677">
    <property type="term" value="F:DNA binding"/>
    <property type="evidence" value="ECO:0007669"/>
    <property type="project" value="UniProtKB-UniRule"/>
</dbReference>
<dbReference type="InterPro" id="IPR007692">
    <property type="entry name" value="DNA_helicase_DnaB"/>
</dbReference>
<comment type="catalytic activity">
    <reaction evidence="14 16">
        <text>ATP + H2O = ADP + phosphate + H(+)</text>
        <dbReference type="Rhea" id="RHEA:13065"/>
        <dbReference type="ChEBI" id="CHEBI:15377"/>
        <dbReference type="ChEBI" id="CHEBI:15378"/>
        <dbReference type="ChEBI" id="CHEBI:30616"/>
        <dbReference type="ChEBI" id="CHEBI:43474"/>
        <dbReference type="ChEBI" id="CHEBI:456216"/>
        <dbReference type="EC" id="5.6.2.3"/>
    </reaction>
</comment>
<dbReference type="GO" id="GO:0005524">
    <property type="term" value="F:ATP binding"/>
    <property type="evidence" value="ECO:0007669"/>
    <property type="project" value="UniProtKB-UniRule"/>
</dbReference>
<proteinExistence type="inferred from homology"/>
<evidence type="ECO:0000256" key="12">
    <source>
        <dbReference type="ARBA" id="ARBA00023235"/>
    </source>
</evidence>
<dbReference type="NCBIfam" id="TIGR00665">
    <property type="entry name" value="DnaB"/>
    <property type="match status" value="1"/>
</dbReference>
<keyword evidence="11 16" id="KW-0238">DNA-binding</keyword>
<dbReference type="GO" id="GO:0004519">
    <property type="term" value="F:endonuclease activity"/>
    <property type="evidence" value="ECO:0007669"/>
    <property type="project" value="InterPro"/>
</dbReference>
<dbReference type="InterPro" id="IPR016136">
    <property type="entry name" value="DNA_helicase_N/primase_C"/>
</dbReference>
<dbReference type="SUPFAM" id="SSF55608">
    <property type="entry name" value="Homing endonucleases"/>
    <property type="match status" value="1"/>
</dbReference>
<dbReference type="SUPFAM" id="SSF52540">
    <property type="entry name" value="P-loop containing nucleoside triphosphate hydrolases"/>
    <property type="match status" value="2"/>
</dbReference>
<dbReference type="InterPro" id="IPR027434">
    <property type="entry name" value="Homing_endonucl"/>
</dbReference>
<evidence type="ECO:0000256" key="17">
    <source>
        <dbReference type="SAM" id="MobiDB-lite"/>
    </source>
</evidence>
<dbReference type="GO" id="GO:0006269">
    <property type="term" value="P:DNA replication, synthesis of primer"/>
    <property type="evidence" value="ECO:0007669"/>
    <property type="project" value="UniProtKB-UniRule"/>
</dbReference>
<dbReference type="FunFam" id="3.40.50.300:FF:000351">
    <property type="entry name" value="Replicative DNA helicase"/>
    <property type="match status" value="1"/>
</dbReference>
<dbReference type="InterPro" id="IPR036844">
    <property type="entry name" value="Hint_dom_sf"/>
</dbReference>
<dbReference type="Gene3D" id="3.10.28.10">
    <property type="entry name" value="Homing endonucleases"/>
    <property type="match status" value="1"/>
</dbReference>
<evidence type="ECO:0000256" key="15">
    <source>
        <dbReference type="NCBIfam" id="TIGR00665"/>
    </source>
</evidence>
<evidence type="ECO:0000259" key="19">
    <source>
        <dbReference type="PROSITE" id="PS51199"/>
    </source>
</evidence>
<dbReference type="GO" id="GO:0005829">
    <property type="term" value="C:cytosol"/>
    <property type="evidence" value="ECO:0007669"/>
    <property type="project" value="TreeGrafter"/>
</dbReference>
<dbReference type="InterPro" id="IPR007693">
    <property type="entry name" value="DNA_helicase_DnaB-like_N"/>
</dbReference>
<keyword evidence="8" id="KW-0068">Autocatalytic cleavage</keyword>
<dbReference type="InterPro" id="IPR027417">
    <property type="entry name" value="P-loop_NTPase"/>
</dbReference>
<gene>
    <name evidence="20" type="ORF">BDK92_3653</name>
</gene>
<evidence type="ECO:0000259" key="18">
    <source>
        <dbReference type="PROSITE" id="PS50819"/>
    </source>
</evidence>
<dbReference type="PROSITE" id="PS50819">
    <property type="entry name" value="INTEIN_ENDONUCLEASE"/>
    <property type="match status" value="1"/>
</dbReference>
<dbReference type="InterPro" id="IPR036185">
    <property type="entry name" value="DNA_heli_DnaB-like_N_sf"/>
</dbReference>
<evidence type="ECO:0000256" key="3">
    <source>
        <dbReference type="ARBA" id="ARBA00022705"/>
    </source>
</evidence>
<evidence type="ECO:0000256" key="1">
    <source>
        <dbReference type="ARBA" id="ARBA00008428"/>
    </source>
</evidence>
<feature type="domain" description="DOD-type homing endonuclease" evidence="18">
    <location>
        <begin position="402"/>
        <end position="491"/>
    </location>
</feature>
<evidence type="ECO:0000256" key="13">
    <source>
        <dbReference type="ARBA" id="ARBA00044940"/>
    </source>
</evidence>
<keyword evidence="2 16" id="KW-0639">Primosome</keyword>
<keyword evidence="21" id="KW-1185">Reference proteome</keyword>
<evidence type="ECO:0000256" key="6">
    <source>
        <dbReference type="ARBA" id="ARBA00022801"/>
    </source>
</evidence>
<dbReference type="EMBL" id="RBKT01000001">
    <property type="protein sequence ID" value="RKR89309.1"/>
    <property type="molecule type" value="Genomic_DNA"/>
</dbReference>
<feature type="domain" description="SF4 helicase" evidence="19">
    <location>
        <begin position="584"/>
        <end position="810"/>
    </location>
</feature>
<dbReference type="NCBIfam" id="TIGR01443">
    <property type="entry name" value="intein_Cterm"/>
    <property type="match status" value="1"/>
</dbReference>
<evidence type="ECO:0000256" key="10">
    <source>
        <dbReference type="ARBA" id="ARBA00023000"/>
    </source>
</evidence>
<dbReference type="PROSITE" id="PS51199">
    <property type="entry name" value="SF4_HELICASE"/>
    <property type="match status" value="2"/>
</dbReference>
<evidence type="ECO:0000256" key="16">
    <source>
        <dbReference type="RuleBase" id="RU362085"/>
    </source>
</evidence>
<reference evidence="20 21" key="1">
    <citation type="submission" date="2018-10" db="EMBL/GenBank/DDBJ databases">
        <title>Sequencing the genomes of 1000 actinobacteria strains.</title>
        <authorList>
            <person name="Klenk H.-P."/>
        </authorList>
    </citation>
    <scope>NUCLEOTIDE SEQUENCE [LARGE SCALE GENOMIC DNA]</scope>
    <source>
        <strain evidence="20 21">DSM 45175</strain>
    </source>
</reference>
<organism evidence="20 21">
    <name type="scientific">Micromonospora pisi</name>
    <dbReference type="NCBI Taxonomy" id="589240"/>
    <lineage>
        <taxon>Bacteria</taxon>
        <taxon>Bacillati</taxon>
        <taxon>Actinomycetota</taxon>
        <taxon>Actinomycetes</taxon>
        <taxon>Micromonosporales</taxon>
        <taxon>Micromonosporaceae</taxon>
        <taxon>Micromonospora</taxon>
    </lineage>
</organism>
<keyword evidence="6 16" id="KW-0378">Hydrolase</keyword>
<evidence type="ECO:0000256" key="5">
    <source>
        <dbReference type="ARBA" id="ARBA00022741"/>
    </source>
</evidence>
<keyword evidence="5 16" id="KW-0547">Nucleotide-binding</keyword>
<dbReference type="Proteomes" id="UP000277671">
    <property type="component" value="Unassembled WGS sequence"/>
</dbReference>
<sequence length="810" mass="87199">MSVSDEIRAEARSAGPPAGPPAQRDGQFDKTPPQDIAAEQCVLGGMLLSKDAIADVVEILKTNDFYRPVHGTIFDVILDLYGRGEPADSITVAAALADAGDLARIGGAPYLHTLIASVPTAANAGYYARIVGERAVLRRLVEAGTRIVQLGYGSAAGGGRDVDDVVDLAQQAIYDVTEKRVSEDFAILADMLQPTLDEIEAVGAQGGVMTGVPTGFSDLDRLLNGLHPGQLIIVAGRPGLGKALALDTPLPTPTGWTTMGAVRTGDRLIGADGQPTTVTAAFEVRYDRPCYEVEFSDGSRIVADAEHLWQTTTLAERAVVAGVTTTAGSATAGSPTTPSTDGVRTTVEIATTLWTTDEPATAYGAETTGGATRVAVRRPNHAVENTKPLRLPERELPVPPYALGVWLGDGSRPGKRHHVPAINDLLAPSGEARDQRIPPAYLRAAEVQRRALLAGLVDPAATVGARGEIRYVTASAQLAEDVTELVVSLGYHCSVTPPERSHQATKARSGGYTVTFSTSDEVFRVSDQGLAHRTRREAVPARDADRRFIVAVRPVPSVPVRCVTVDNDDHLYLAGRSMIPTHNSTASMDFARNAAIRANHAAAIFSLEMSKVEIVMRLLSAEARVPLHVLRSGQLSDDDWTKLARCMGEISEAPLFVDDTPNMNLMEIRAKARRLKQRHDLKMIVVDYLQLMSSPKKTESRQQEVAELSRGLKLLAKEVECPVIAVSQLNRGPEQRTDKRPQLSDLRESGSIEQDADVVILLHRDDYYDKESPRAGEADFIVAKHRNGPTDTVTVAAQLHLSRFVDMAIV</sequence>
<dbReference type="Gene3D" id="3.40.50.300">
    <property type="entry name" value="P-loop containing nucleotide triphosphate hydrolases"/>
    <property type="match status" value="2"/>
</dbReference>
<dbReference type="GO" id="GO:0016887">
    <property type="term" value="F:ATP hydrolysis activity"/>
    <property type="evidence" value="ECO:0007669"/>
    <property type="project" value="RHEA"/>
</dbReference>
<evidence type="ECO:0000313" key="20">
    <source>
        <dbReference type="EMBL" id="RKR89309.1"/>
    </source>
</evidence>
<dbReference type="InterPro" id="IPR030934">
    <property type="entry name" value="Intein_C"/>
</dbReference>
<comment type="function">
    <text evidence="16">The main replicative DNA helicase, it participates in initiation and elongation during chromosome replication. Travels ahead of the DNA replisome, separating dsDNA into templates for DNA synthesis. A processive ATP-dependent 5'-3' DNA helicase it has DNA-dependent ATPase activity.</text>
</comment>
<evidence type="ECO:0000256" key="11">
    <source>
        <dbReference type="ARBA" id="ARBA00023125"/>
    </source>
</evidence>
<feature type="compositionally biased region" description="Basic and acidic residues" evidence="17">
    <location>
        <begin position="1"/>
        <end position="11"/>
    </location>
</feature>
<evidence type="ECO:0000256" key="8">
    <source>
        <dbReference type="ARBA" id="ARBA00022813"/>
    </source>
</evidence>
<feature type="compositionally biased region" description="Basic and acidic residues" evidence="17">
    <location>
        <begin position="733"/>
        <end position="750"/>
    </location>
</feature>
<keyword evidence="4" id="KW-0677">Repeat</keyword>
<dbReference type="PANTHER" id="PTHR30153:SF2">
    <property type="entry name" value="REPLICATIVE DNA HELICASE"/>
    <property type="match status" value="1"/>
</dbReference>
<comment type="function">
    <text evidence="13 16">The intein is an endonuclease.</text>
</comment>
<keyword evidence="12" id="KW-0413">Isomerase</keyword>
<dbReference type="SUPFAM" id="SSF48024">
    <property type="entry name" value="N-terminal domain of DnaB helicase"/>
    <property type="match status" value="1"/>
</dbReference>
<keyword evidence="7 16" id="KW-0347">Helicase</keyword>